<dbReference type="InterPro" id="IPR054594">
    <property type="entry name" value="Lon_lid"/>
</dbReference>
<evidence type="ECO:0000259" key="14">
    <source>
        <dbReference type="PROSITE" id="PS51787"/>
    </source>
</evidence>
<organism evidence="15 16">
    <name type="scientific">Candidatus Xenohaliotis californiensis</name>
    <dbReference type="NCBI Taxonomy" id="84677"/>
    <lineage>
        <taxon>Bacteria</taxon>
        <taxon>Pseudomonadati</taxon>
        <taxon>Pseudomonadota</taxon>
        <taxon>Alphaproteobacteria</taxon>
        <taxon>Rickettsiales</taxon>
        <taxon>Anaplasmataceae</taxon>
        <taxon>Candidatus Xenohaliotis</taxon>
    </lineage>
</organism>
<evidence type="ECO:0000313" key="16">
    <source>
        <dbReference type="Proteomes" id="UP001314181"/>
    </source>
</evidence>
<dbReference type="InterPro" id="IPR014721">
    <property type="entry name" value="Ribsml_uS5_D2-typ_fold_subgr"/>
</dbReference>
<name>A0ABP0EUD3_9RICK</name>
<dbReference type="PROSITE" id="PS01046">
    <property type="entry name" value="LON_SER"/>
    <property type="match status" value="1"/>
</dbReference>
<sequence length="807" mass="89811">MIFEDMDVSEKTLLGFYPILPLKDSVVFPGIITPLFVGRDKSIMAVNKALERDKHIVLLLQKESLIDAVGIDNLFSVGVLAEILQNNELPDGGMKVLVNAVSRVLVNTVQEANGFLETKIEIIQEKEESPEIISLFRKNIVNDFMQYANINKKISSEVISFIEHIPNDSKFVDKIATHLEIPLLKKQKVLESIDIIDRMDLISMYIAEEIKIVNMDKVIRSRVQRQMEKTQREYYLNEQIKAIQRELGVSNSSPEKAELDEIEKKIHSVQLSKEAKEKALSELKKLNFMNQMSAEAGVLRGYLEWMLSVPWKNRTQTKSNLNVAKDILDKNHYGIEEAKERILECLAVQGRIKHNKGAVICFVGPPGVGKTSLARSVAKATGRKFAQISLGGVKDESEIRGHRKTYIGSLPGKIIQGMKKAGSSNPLFLLDEIDKMSSDFRGDPSSALLEVLDFEHNHAFVDHYLEVDYDLSEVMFLATANSLSTLPYPLLDRMEIINIASYTEAEKMHIAVEHLIPKQQKLNGLNNAELTISNDAISLLIRRYTREAGVRSLERELSKIARKTLKKIVSDKNVESIYISNDNLSNFSGPMKYVYGTVNTKSLVGVVNGLAYTEVGGDLLTIEAIAMHGKGRLSCTGKLGDVMKESAQVAFNYALSYLTSRYDDVLGKRDIHIHVPEGATPKDGPSAGIAICSVVLSLLLNTPAKRNVAMTGEITLTGRVLPIGGLKEKLLGAIRGGIEKVIIPHDNEQSLVKMPAEILDSLTIVTASSMDDVLQHVFEHKIKWENIINKPLPISDNFITEITSSVS</sequence>
<dbReference type="RefSeq" id="WP_338364215.1">
    <property type="nucleotide sequence ID" value="NZ_CAWVOK010000025.1"/>
</dbReference>
<dbReference type="HAMAP" id="MF_01973">
    <property type="entry name" value="lon_bact"/>
    <property type="match status" value="1"/>
</dbReference>
<evidence type="ECO:0000256" key="6">
    <source>
        <dbReference type="ARBA" id="ARBA00022825"/>
    </source>
</evidence>
<evidence type="ECO:0000256" key="12">
    <source>
        <dbReference type="RuleBase" id="RU000591"/>
    </source>
</evidence>
<dbReference type="NCBIfam" id="TIGR00763">
    <property type="entry name" value="lon"/>
    <property type="match status" value="1"/>
</dbReference>
<evidence type="ECO:0000256" key="5">
    <source>
        <dbReference type="ARBA" id="ARBA00022801"/>
    </source>
</evidence>
<comment type="function">
    <text evidence="9">ATP-dependent serine protease that mediates the selective degradation of mutant and abnormal proteins as well as certain short-lived regulatory proteins. Required for cellular homeostasis and for survival from DNA damage and developmental changes induced by stress. Degrades polypeptides processively to yield small peptide fragments that are 5 to 10 amino acids long. Binds to DNA in a double-stranded, site-specific manner.</text>
</comment>
<keyword evidence="5 9" id="KW-0378">Hydrolase</keyword>
<evidence type="ECO:0000313" key="15">
    <source>
        <dbReference type="EMBL" id="CAK8163209.1"/>
    </source>
</evidence>
<dbReference type="InterPro" id="IPR004815">
    <property type="entry name" value="Lon_bac/euk-typ"/>
</dbReference>
<feature type="active site" evidence="9 11">
    <location>
        <position position="729"/>
    </location>
</feature>
<protein>
    <recommendedName>
        <fullName evidence="9 10">Lon protease</fullName>
        <ecNumber evidence="9 10">3.4.21.53</ecNumber>
    </recommendedName>
    <alternativeName>
        <fullName evidence="9">ATP-dependent protease La</fullName>
    </alternativeName>
</protein>
<dbReference type="InterPro" id="IPR008268">
    <property type="entry name" value="Peptidase_S16_AS"/>
</dbReference>
<dbReference type="Gene3D" id="2.30.130.40">
    <property type="entry name" value="LON domain-like"/>
    <property type="match status" value="1"/>
</dbReference>
<comment type="subunit">
    <text evidence="9 10">Homohexamer. Organized in a ring with a central cavity.</text>
</comment>
<proteinExistence type="evidence at transcript level"/>
<dbReference type="PANTHER" id="PTHR10046">
    <property type="entry name" value="ATP DEPENDENT LON PROTEASE FAMILY MEMBER"/>
    <property type="match status" value="1"/>
</dbReference>
<evidence type="ECO:0000256" key="7">
    <source>
        <dbReference type="ARBA" id="ARBA00022840"/>
    </source>
</evidence>
<dbReference type="InterPro" id="IPR027543">
    <property type="entry name" value="Lon_bac"/>
</dbReference>
<feature type="binding site" evidence="9">
    <location>
        <begin position="364"/>
        <end position="371"/>
    </location>
    <ligand>
        <name>ATP</name>
        <dbReference type="ChEBI" id="CHEBI:30616"/>
    </ligand>
</feature>
<dbReference type="Gene3D" id="1.20.5.5270">
    <property type="match status" value="1"/>
</dbReference>
<dbReference type="Pfam" id="PF22667">
    <property type="entry name" value="Lon_lid"/>
    <property type="match status" value="1"/>
</dbReference>
<dbReference type="InterPro" id="IPR046336">
    <property type="entry name" value="Lon_prtase_N_sf"/>
</dbReference>
<comment type="catalytic activity">
    <reaction evidence="9 10 11">
        <text>Hydrolysis of proteins in presence of ATP.</text>
        <dbReference type="EC" id="3.4.21.53"/>
    </reaction>
</comment>
<dbReference type="InterPro" id="IPR015947">
    <property type="entry name" value="PUA-like_sf"/>
</dbReference>
<keyword evidence="7 9" id="KW-0067">ATP-binding</keyword>
<dbReference type="Pfam" id="PF00004">
    <property type="entry name" value="AAA"/>
    <property type="match status" value="1"/>
</dbReference>
<evidence type="ECO:0000256" key="9">
    <source>
        <dbReference type="HAMAP-Rule" id="MF_01973"/>
    </source>
</evidence>
<dbReference type="SUPFAM" id="SSF88697">
    <property type="entry name" value="PUA domain-like"/>
    <property type="match status" value="1"/>
</dbReference>
<dbReference type="InterPro" id="IPR020568">
    <property type="entry name" value="Ribosomal_Su5_D2-typ_SF"/>
</dbReference>
<dbReference type="Pfam" id="PF05362">
    <property type="entry name" value="Lon_C"/>
    <property type="match status" value="1"/>
</dbReference>
<keyword evidence="4 9" id="KW-0547">Nucleotide-binding</keyword>
<evidence type="ECO:0000256" key="3">
    <source>
        <dbReference type="ARBA" id="ARBA00022670"/>
    </source>
</evidence>
<dbReference type="CDD" id="cd19500">
    <property type="entry name" value="RecA-like_Lon"/>
    <property type="match status" value="1"/>
</dbReference>
<dbReference type="Pfam" id="PF02190">
    <property type="entry name" value="LON_substr_bdg"/>
    <property type="match status" value="1"/>
</dbReference>
<dbReference type="Proteomes" id="UP001314181">
    <property type="component" value="Unassembled WGS sequence"/>
</dbReference>
<keyword evidence="16" id="KW-1185">Reference proteome</keyword>
<dbReference type="PROSITE" id="PS51787">
    <property type="entry name" value="LON_N"/>
    <property type="match status" value="1"/>
</dbReference>
<dbReference type="InterPro" id="IPR027417">
    <property type="entry name" value="P-loop_NTPase"/>
</dbReference>
<dbReference type="Gene3D" id="3.30.230.10">
    <property type="match status" value="1"/>
</dbReference>
<dbReference type="Gene3D" id="1.10.8.60">
    <property type="match status" value="1"/>
</dbReference>
<gene>
    <name evidence="9 15" type="primary">lon</name>
    <name evidence="15" type="ORF">CAXC1_320014</name>
</gene>
<dbReference type="SUPFAM" id="SSF54211">
    <property type="entry name" value="Ribosomal protein S5 domain 2-like"/>
    <property type="match status" value="1"/>
</dbReference>
<dbReference type="GO" id="GO:0004252">
    <property type="term" value="F:serine-type endopeptidase activity"/>
    <property type="evidence" value="ECO:0007669"/>
    <property type="project" value="UniProtKB-EC"/>
</dbReference>
<dbReference type="InterPro" id="IPR003959">
    <property type="entry name" value="ATPase_AAA_core"/>
</dbReference>
<dbReference type="Gene3D" id="3.40.50.300">
    <property type="entry name" value="P-loop containing nucleotide triphosphate hydrolases"/>
    <property type="match status" value="1"/>
</dbReference>
<evidence type="ECO:0000256" key="2">
    <source>
        <dbReference type="ARBA" id="ARBA00022490"/>
    </source>
</evidence>
<dbReference type="GO" id="GO:0006508">
    <property type="term" value="P:proteolysis"/>
    <property type="evidence" value="ECO:0007669"/>
    <property type="project" value="UniProtKB-KW"/>
</dbReference>
<evidence type="ECO:0000256" key="10">
    <source>
        <dbReference type="PIRNR" id="PIRNR001174"/>
    </source>
</evidence>
<evidence type="ECO:0000256" key="4">
    <source>
        <dbReference type="ARBA" id="ARBA00022741"/>
    </source>
</evidence>
<keyword evidence="8 9" id="KW-0346">Stress response</keyword>
<dbReference type="Gene3D" id="1.20.58.1480">
    <property type="match status" value="1"/>
</dbReference>
<dbReference type="SUPFAM" id="SSF52540">
    <property type="entry name" value="P-loop containing nucleoside triphosphate hydrolases"/>
    <property type="match status" value="1"/>
</dbReference>
<feature type="active site" evidence="9 11">
    <location>
        <position position="686"/>
    </location>
</feature>
<dbReference type="PROSITE" id="PS51786">
    <property type="entry name" value="LON_PROTEOLYTIC"/>
    <property type="match status" value="1"/>
</dbReference>
<keyword evidence="3 9" id="KW-0645">Protease</keyword>
<comment type="induction">
    <text evidence="9">By heat shock.</text>
</comment>
<dbReference type="PRINTS" id="PR00830">
    <property type="entry name" value="ENDOLAPTASE"/>
</dbReference>
<dbReference type="NCBIfam" id="NF008053">
    <property type="entry name" value="PRK10787.1"/>
    <property type="match status" value="1"/>
</dbReference>
<evidence type="ECO:0000256" key="8">
    <source>
        <dbReference type="ARBA" id="ARBA00023016"/>
    </source>
</evidence>
<feature type="domain" description="Lon proteolytic" evidence="13">
    <location>
        <begin position="601"/>
        <end position="780"/>
    </location>
</feature>
<dbReference type="EC" id="3.4.21.53" evidence="9 10"/>
<dbReference type="InterPro" id="IPR008269">
    <property type="entry name" value="Lon_proteolytic"/>
</dbReference>
<dbReference type="SMART" id="SM00464">
    <property type="entry name" value="LON"/>
    <property type="match status" value="1"/>
</dbReference>
<accession>A0ABP0EUD3</accession>
<dbReference type="InterPro" id="IPR003593">
    <property type="entry name" value="AAA+_ATPase"/>
</dbReference>
<evidence type="ECO:0000256" key="1">
    <source>
        <dbReference type="ARBA" id="ARBA00004496"/>
    </source>
</evidence>
<dbReference type="PIRSF" id="PIRSF001174">
    <property type="entry name" value="Lon_proteas"/>
    <property type="match status" value="1"/>
</dbReference>
<comment type="caution">
    <text evidence="15">The sequence shown here is derived from an EMBL/GenBank/DDBJ whole genome shotgun (WGS) entry which is preliminary data.</text>
</comment>
<feature type="domain" description="Lon N-terminal" evidence="14">
    <location>
        <begin position="17"/>
        <end position="210"/>
    </location>
</feature>
<evidence type="ECO:0000259" key="13">
    <source>
        <dbReference type="PROSITE" id="PS51786"/>
    </source>
</evidence>
<keyword evidence="6 9" id="KW-0720">Serine protease</keyword>
<keyword evidence="2 9" id="KW-0963">Cytoplasm</keyword>
<comment type="similarity">
    <text evidence="9 10 11 12">Belongs to the peptidase S16 family.</text>
</comment>
<evidence type="ECO:0000256" key="11">
    <source>
        <dbReference type="PROSITE-ProRule" id="PRU01122"/>
    </source>
</evidence>
<dbReference type="InterPro" id="IPR003111">
    <property type="entry name" value="Lon_prtase_N"/>
</dbReference>
<dbReference type="EMBL" id="CAWVOK010000025">
    <property type="protein sequence ID" value="CAK8163209.1"/>
    <property type="molecule type" value="Genomic_DNA"/>
</dbReference>
<comment type="subcellular location">
    <subcellularLocation>
        <location evidence="1 9 10">Cytoplasm</location>
    </subcellularLocation>
</comment>
<dbReference type="InterPro" id="IPR027065">
    <property type="entry name" value="Lon_Prtase"/>
</dbReference>
<dbReference type="SMART" id="SM00382">
    <property type="entry name" value="AAA"/>
    <property type="match status" value="1"/>
</dbReference>
<reference evidence="15 16" key="1">
    <citation type="submission" date="2024-01" db="EMBL/GenBank/DDBJ databases">
        <authorList>
            <person name="Kunselman E."/>
        </authorList>
    </citation>
    <scope>NUCLEOTIDE SEQUENCE [LARGE SCALE GENOMIC DNA]</scope>
    <source>
        <strain evidence="15">2 abalone samples</strain>
    </source>
</reference>